<evidence type="ECO:0000256" key="7">
    <source>
        <dbReference type="SAM" id="Phobius"/>
    </source>
</evidence>
<evidence type="ECO:0000256" key="3">
    <source>
        <dbReference type="ARBA" id="ARBA00022475"/>
    </source>
</evidence>
<feature type="transmembrane region" description="Helical" evidence="7">
    <location>
        <begin position="321"/>
        <end position="342"/>
    </location>
</feature>
<feature type="transmembrane region" description="Helical" evidence="7">
    <location>
        <begin position="289"/>
        <end position="309"/>
    </location>
</feature>
<evidence type="ECO:0000256" key="5">
    <source>
        <dbReference type="ARBA" id="ARBA00022989"/>
    </source>
</evidence>
<feature type="transmembrane region" description="Helical" evidence="7">
    <location>
        <begin position="130"/>
        <end position="153"/>
    </location>
</feature>
<comment type="subcellular location">
    <subcellularLocation>
        <location evidence="1">Cell membrane</location>
        <topology evidence="1">Multi-pass membrane protein</topology>
    </subcellularLocation>
</comment>
<feature type="transmembrane region" description="Helical" evidence="7">
    <location>
        <begin position="102"/>
        <end position="124"/>
    </location>
</feature>
<keyword evidence="4 7" id="KW-0812">Transmembrane</keyword>
<evidence type="ECO:0000313" key="9">
    <source>
        <dbReference type="Proteomes" id="UP000799092"/>
    </source>
</evidence>
<dbReference type="GO" id="GO:0005886">
    <property type="term" value="C:plasma membrane"/>
    <property type="evidence" value="ECO:0007669"/>
    <property type="project" value="UniProtKB-SubCell"/>
</dbReference>
<comment type="caution">
    <text evidence="8">The sequence shown here is derived from an EMBL/GenBank/DDBJ whole genome shotgun (WGS) entry which is preliminary data.</text>
</comment>
<feature type="transmembrane region" description="Helical" evidence="7">
    <location>
        <begin position="73"/>
        <end position="90"/>
    </location>
</feature>
<reference evidence="8" key="1">
    <citation type="submission" date="2019-11" db="EMBL/GenBank/DDBJ databases">
        <authorList>
            <person name="Li J."/>
        </authorList>
    </citation>
    <scope>NUCLEOTIDE SEQUENCE</scope>
    <source>
        <strain evidence="8">B6B</strain>
    </source>
</reference>
<evidence type="ECO:0000256" key="1">
    <source>
        <dbReference type="ARBA" id="ARBA00004651"/>
    </source>
</evidence>
<proteinExistence type="inferred from homology"/>
<keyword evidence="3" id="KW-1003">Cell membrane</keyword>
<dbReference type="AlphaFoldDB" id="A0A6A8D6Z9"/>
<sequence>MSNKKQDNAYNKYLTKGFAKGVLLTLVLAIVARFVAELPFFSIMGVMIISIFLGVGWKNFFNVPVHSPVGITFSSKILLRAGIILMGLRLNLDQIISAGSSIFFVDIIVVTFTIVVMLLLGKWFAVDEKFAALLAVGTAICGAAAIVAVAPLIKAKKEHVAIAVAFIAILGTIGTIFYSILYALLDLDSYQYGVLVGATLHELAHVVAASIPGGDVSSEMAILVKMGRVALLIPVAIILGSFFSYKNRNQEIKGKRSLKNLPVPWFIFGFLAMSMLNSTGILPDGLIDFLIGVSILFLSMAMAGLGLSINFGDFKKVGMKAVFVGVIGSVLLMIVGVALLVLV</sequence>
<keyword evidence="9" id="KW-1185">Reference proteome</keyword>
<dbReference type="InterPro" id="IPR018383">
    <property type="entry name" value="UPF0324_pro"/>
</dbReference>
<feature type="transmembrane region" description="Helical" evidence="7">
    <location>
        <begin position="226"/>
        <end position="245"/>
    </location>
</feature>
<dbReference type="PANTHER" id="PTHR30106:SF2">
    <property type="entry name" value="UPF0324 INNER MEMBRANE PROTEIN YEIH"/>
    <property type="match status" value="1"/>
</dbReference>
<dbReference type="Pfam" id="PF03601">
    <property type="entry name" value="Cons_hypoth698"/>
    <property type="match status" value="1"/>
</dbReference>
<name>A0A6A8D6Z9_9BACI</name>
<dbReference type="RefSeq" id="WP_338079172.1">
    <property type="nucleotide sequence ID" value="NZ_WJNG01000001.1"/>
</dbReference>
<evidence type="ECO:0000256" key="2">
    <source>
        <dbReference type="ARBA" id="ARBA00007977"/>
    </source>
</evidence>
<evidence type="ECO:0000256" key="4">
    <source>
        <dbReference type="ARBA" id="ARBA00022692"/>
    </source>
</evidence>
<accession>A0A6A8D6Z9</accession>
<feature type="transmembrane region" description="Helical" evidence="7">
    <location>
        <begin position="160"/>
        <end position="185"/>
    </location>
</feature>
<dbReference type="EMBL" id="WJNG01000001">
    <property type="protein sequence ID" value="MRH41060.1"/>
    <property type="molecule type" value="Genomic_DNA"/>
</dbReference>
<feature type="transmembrane region" description="Helical" evidence="7">
    <location>
        <begin position="21"/>
        <end position="53"/>
    </location>
</feature>
<organism evidence="8 9">
    <name type="scientific">Aquibacillus halophilus</name>
    <dbReference type="NCBI Taxonomy" id="930132"/>
    <lineage>
        <taxon>Bacteria</taxon>
        <taxon>Bacillati</taxon>
        <taxon>Bacillota</taxon>
        <taxon>Bacilli</taxon>
        <taxon>Bacillales</taxon>
        <taxon>Bacillaceae</taxon>
        <taxon>Aquibacillus</taxon>
    </lineage>
</organism>
<evidence type="ECO:0000256" key="6">
    <source>
        <dbReference type="ARBA" id="ARBA00023136"/>
    </source>
</evidence>
<protein>
    <submittedName>
        <fullName evidence="8">Putative sulfate exporter family transporter</fullName>
    </submittedName>
</protein>
<evidence type="ECO:0000313" key="8">
    <source>
        <dbReference type="EMBL" id="MRH41060.1"/>
    </source>
</evidence>
<dbReference type="PANTHER" id="PTHR30106">
    <property type="entry name" value="INNER MEMBRANE PROTEIN YEIH-RELATED"/>
    <property type="match status" value="1"/>
</dbReference>
<feature type="transmembrane region" description="Helical" evidence="7">
    <location>
        <begin position="265"/>
        <end position="283"/>
    </location>
</feature>
<comment type="similarity">
    <text evidence="2">Belongs to the UPF0324 family.</text>
</comment>
<keyword evidence="5 7" id="KW-1133">Transmembrane helix</keyword>
<dbReference type="Proteomes" id="UP000799092">
    <property type="component" value="Unassembled WGS sequence"/>
</dbReference>
<gene>
    <name evidence="8" type="ORF">GH741_00040</name>
</gene>
<keyword evidence="6 7" id="KW-0472">Membrane</keyword>